<comment type="caution">
    <text evidence="2">The sequence shown here is derived from an EMBL/GenBank/DDBJ whole genome shotgun (WGS) entry which is preliminary data.</text>
</comment>
<protein>
    <submittedName>
        <fullName evidence="2">Uncharacterized protein</fullName>
    </submittedName>
</protein>
<accession>A0AAN8MQY6</accession>
<gene>
    <name evidence="2" type="ORF">TWF718_010471</name>
</gene>
<evidence type="ECO:0000313" key="2">
    <source>
        <dbReference type="EMBL" id="KAK6335029.1"/>
    </source>
</evidence>
<sequence length="332" mass="36781">MADRTSSSESPKKKYGPRDAIKGVFTSFFKLGRSRSKPQGAMSNQPSPTIVPDVPPVRAAIEPWKLQPVNKKPSSIPAPDTEGFPNTDGDMTAEIIVAALENLPLPRPYTPIIRDPDAPFTEDTQTIATPGTFADYLALPDELRAKSSLMTLAGINRPSDIIYPPFNIWRDLVKATINLGVPPQILSPEALYAYANMTDREAKWYEPPAIEMMRVEISAYKAAIRYVYAASSYLTRSHKKDRKIMLGLDFYGVDFRLAGVEKYIENLIRDVKICCEGCGNGPVERAIALSAGALEDICLDLQNTVSRLRQTIHAQIVRKVLEVNNKTTVLVE</sequence>
<evidence type="ECO:0000313" key="3">
    <source>
        <dbReference type="Proteomes" id="UP001313282"/>
    </source>
</evidence>
<proteinExistence type="predicted"/>
<keyword evidence="3" id="KW-1185">Reference proteome</keyword>
<organism evidence="2 3">
    <name type="scientific">Orbilia javanica</name>
    <dbReference type="NCBI Taxonomy" id="47235"/>
    <lineage>
        <taxon>Eukaryota</taxon>
        <taxon>Fungi</taxon>
        <taxon>Dikarya</taxon>
        <taxon>Ascomycota</taxon>
        <taxon>Pezizomycotina</taxon>
        <taxon>Orbiliomycetes</taxon>
        <taxon>Orbiliales</taxon>
        <taxon>Orbiliaceae</taxon>
        <taxon>Orbilia</taxon>
    </lineage>
</organism>
<dbReference type="Proteomes" id="UP001313282">
    <property type="component" value="Unassembled WGS sequence"/>
</dbReference>
<dbReference type="EMBL" id="JAVHNR010000008">
    <property type="protein sequence ID" value="KAK6335029.1"/>
    <property type="molecule type" value="Genomic_DNA"/>
</dbReference>
<evidence type="ECO:0000256" key="1">
    <source>
        <dbReference type="SAM" id="MobiDB-lite"/>
    </source>
</evidence>
<reference evidence="2 3" key="1">
    <citation type="submission" date="2019-10" db="EMBL/GenBank/DDBJ databases">
        <authorList>
            <person name="Palmer J.M."/>
        </authorList>
    </citation>
    <scope>NUCLEOTIDE SEQUENCE [LARGE SCALE GENOMIC DNA]</scope>
    <source>
        <strain evidence="2 3">TWF718</strain>
    </source>
</reference>
<name>A0AAN8MQY6_9PEZI</name>
<dbReference type="AlphaFoldDB" id="A0AAN8MQY6"/>
<feature type="region of interest" description="Disordered" evidence="1">
    <location>
        <begin position="33"/>
        <end position="55"/>
    </location>
</feature>